<evidence type="ECO:0000259" key="1">
    <source>
        <dbReference type="Pfam" id="PF13280"/>
    </source>
</evidence>
<dbReference type="InterPro" id="IPR026881">
    <property type="entry name" value="WYL_dom"/>
</dbReference>
<organism evidence="3 4">
    <name type="scientific">Teretinema zuelzerae</name>
    <dbReference type="NCBI Taxonomy" id="156"/>
    <lineage>
        <taxon>Bacteria</taxon>
        <taxon>Pseudomonadati</taxon>
        <taxon>Spirochaetota</taxon>
        <taxon>Spirochaetia</taxon>
        <taxon>Spirochaetales</taxon>
        <taxon>Treponemataceae</taxon>
        <taxon>Teretinema</taxon>
    </lineage>
</organism>
<evidence type="ECO:0000259" key="2">
    <source>
        <dbReference type="Pfam" id="PF25583"/>
    </source>
</evidence>
<keyword evidence="4" id="KW-1185">Reference proteome</keyword>
<reference evidence="3" key="1">
    <citation type="submission" date="2021-08" db="EMBL/GenBank/DDBJ databases">
        <title>Comparative analyses of Brucepasteria parasyntrophica and Teretinema zuelzerae.</title>
        <authorList>
            <person name="Song Y."/>
            <person name="Brune A."/>
        </authorList>
    </citation>
    <scope>NUCLEOTIDE SEQUENCE</scope>
    <source>
        <strain evidence="3">DSM 1903</strain>
    </source>
</reference>
<dbReference type="Proteomes" id="UP001198163">
    <property type="component" value="Unassembled WGS sequence"/>
</dbReference>
<dbReference type="PANTHER" id="PTHR34580">
    <property type="match status" value="1"/>
</dbReference>
<dbReference type="EMBL" id="JAINWA010000001">
    <property type="protein sequence ID" value="MCD1653378.1"/>
    <property type="molecule type" value="Genomic_DNA"/>
</dbReference>
<proteinExistence type="predicted"/>
<dbReference type="PANTHER" id="PTHR34580:SF1">
    <property type="entry name" value="PROTEIN PAFC"/>
    <property type="match status" value="1"/>
</dbReference>
<evidence type="ECO:0000313" key="3">
    <source>
        <dbReference type="EMBL" id="MCD1653378.1"/>
    </source>
</evidence>
<gene>
    <name evidence="3" type="ORF">K7J14_01530</name>
</gene>
<evidence type="ECO:0000313" key="4">
    <source>
        <dbReference type="Proteomes" id="UP001198163"/>
    </source>
</evidence>
<dbReference type="AlphaFoldDB" id="A0AAE3EGU9"/>
<comment type="caution">
    <text evidence="3">The sequence shown here is derived from an EMBL/GenBank/DDBJ whole genome shotgun (WGS) entry which is preliminary data.</text>
</comment>
<feature type="domain" description="WYL" evidence="1">
    <location>
        <begin position="39"/>
        <end position="106"/>
    </location>
</feature>
<dbReference type="Pfam" id="PF25583">
    <property type="entry name" value="WCX"/>
    <property type="match status" value="1"/>
</dbReference>
<dbReference type="PROSITE" id="PS52050">
    <property type="entry name" value="WYL"/>
    <property type="match status" value="1"/>
</dbReference>
<sequence length="219" mass="24338">MDRLRAKLNATILHDKVRPVQSTVYTFKGSISYEGKEDIIDLLCSCIEERARAAVTYRSPSSAEDKTYDIEPLTLVDHGNALYVIVAIPKHNRNIRILAVDRIKKLVKTGEVFEIPDGFDPHAYLTPSFGITVEEPLNVQIRFTAEAAFYIRERVWGQNQSIQECKDGSIILSFSASGIKEIAAWILSWGKGARALEPEALVERVREELAGAAAGYGEG</sequence>
<accession>A0AAE3EGU9</accession>
<name>A0AAE3EGU9_9SPIR</name>
<dbReference type="InterPro" id="IPR057727">
    <property type="entry name" value="WCX_dom"/>
</dbReference>
<feature type="domain" description="WCX" evidence="2">
    <location>
        <begin position="136"/>
        <end position="213"/>
    </location>
</feature>
<dbReference type="InterPro" id="IPR051534">
    <property type="entry name" value="CBASS_pafABC_assoc_protein"/>
</dbReference>
<dbReference type="RefSeq" id="WP_230752314.1">
    <property type="nucleotide sequence ID" value="NZ_JAINWA010000001.1"/>
</dbReference>
<dbReference type="Pfam" id="PF13280">
    <property type="entry name" value="WYL"/>
    <property type="match status" value="1"/>
</dbReference>
<protein>
    <submittedName>
        <fullName evidence="3">WYL domain-containing protein</fullName>
    </submittedName>
</protein>